<dbReference type="EMBL" id="KL596688">
    <property type="protein sequence ID" value="KER28964.1"/>
    <property type="molecule type" value="Genomic_DNA"/>
</dbReference>
<dbReference type="CTD" id="20318524"/>
<organism evidence="1 2">
    <name type="scientific">Opisthorchis viverrini</name>
    <name type="common">Southeast Asian liver fluke</name>
    <dbReference type="NCBI Taxonomy" id="6198"/>
    <lineage>
        <taxon>Eukaryota</taxon>
        <taxon>Metazoa</taxon>
        <taxon>Spiralia</taxon>
        <taxon>Lophotrochozoa</taxon>
        <taxon>Platyhelminthes</taxon>
        <taxon>Trematoda</taxon>
        <taxon>Digenea</taxon>
        <taxon>Opisthorchiida</taxon>
        <taxon>Opisthorchiata</taxon>
        <taxon>Opisthorchiidae</taxon>
        <taxon>Opisthorchis</taxon>
    </lineage>
</organism>
<dbReference type="RefSeq" id="XP_009167315.1">
    <property type="nucleotide sequence ID" value="XM_009169051.1"/>
</dbReference>
<dbReference type="Proteomes" id="UP000054324">
    <property type="component" value="Unassembled WGS sequence"/>
</dbReference>
<dbReference type="GeneID" id="20318524"/>
<evidence type="ECO:0000313" key="1">
    <source>
        <dbReference type="EMBL" id="KER28964.1"/>
    </source>
</evidence>
<name>A0A075AGQ7_OPIVI</name>
<sequence>MSKRRFGKNVPFLEIQKNTRKEEQFANHDPRLNPRVEDARNDQILIAFALFTCLAQSGNQDKMGRLQPFVNLEPRPSEGEESE</sequence>
<evidence type="ECO:0000313" key="2">
    <source>
        <dbReference type="Proteomes" id="UP000054324"/>
    </source>
</evidence>
<protein>
    <submittedName>
        <fullName evidence="1">Uncharacterized protein</fullName>
    </submittedName>
</protein>
<reference evidence="1 2" key="1">
    <citation type="submission" date="2013-11" db="EMBL/GenBank/DDBJ databases">
        <title>Opisthorchis viverrini - life in the bile duct.</title>
        <authorList>
            <person name="Young N.D."/>
            <person name="Nagarajan N."/>
            <person name="Lin S.J."/>
            <person name="Korhonen P.K."/>
            <person name="Jex A.R."/>
            <person name="Hall R.S."/>
            <person name="Safavi-Hemami H."/>
            <person name="Kaewkong W."/>
            <person name="Bertrand D."/>
            <person name="Gao S."/>
            <person name="Seet Q."/>
            <person name="Wongkham S."/>
            <person name="Teh B.T."/>
            <person name="Wongkham C."/>
            <person name="Intapan P.M."/>
            <person name="Maleewong W."/>
            <person name="Yang X."/>
            <person name="Hu M."/>
            <person name="Wang Z."/>
            <person name="Hofmann A."/>
            <person name="Sternberg P.W."/>
            <person name="Tan P."/>
            <person name="Wang J."/>
            <person name="Gasser R.B."/>
        </authorList>
    </citation>
    <scope>NUCLEOTIDE SEQUENCE [LARGE SCALE GENOMIC DNA]</scope>
</reference>
<proteinExistence type="predicted"/>
<accession>A0A075AGQ7</accession>
<keyword evidence="2" id="KW-1185">Reference proteome</keyword>
<gene>
    <name evidence="1" type="ORF">T265_04342</name>
</gene>
<dbReference type="KEGG" id="ovi:T265_04342"/>
<dbReference type="AlphaFoldDB" id="A0A075AGQ7"/>